<evidence type="ECO:0000313" key="2">
    <source>
        <dbReference type="Proteomes" id="UP000281553"/>
    </source>
</evidence>
<dbReference type="EMBL" id="UYRU01062942">
    <property type="protein sequence ID" value="VDN15571.1"/>
    <property type="molecule type" value="Genomic_DNA"/>
</dbReference>
<organism evidence="1 2">
    <name type="scientific">Dibothriocephalus latus</name>
    <name type="common">Fish tapeworm</name>
    <name type="synonym">Diphyllobothrium latum</name>
    <dbReference type="NCBI Taxonomy" id="60516"/>
    <lineage>
        <taxon>Eukaryota</taxon>
        <taxon>Metazoa</taxon>
        <taxon>Spiralia</taxon>
        <taxon>Lophotrochozoa</taxon>
        <taxon>Platyhelminthes</taxon>
        <taxon>Cestoda</taxon>
        <taxon>Eucestoda</taxon>
        <taxon>Diphyllobothriidea</taxon>
        <taxon>Diphyllobothriidae</taxon>
        <taxon>Dibothriocephalus</taxon>
    </lineage>
</organism>
<dbReference type="InterPro" id="IPR029006">
    <property type="entry name" value="ADF-H/Gelsolin-like_dom_sf"/>
</dbReference>
<evidence type="ECO:0008006" key="3">
    <source>
        <dbReference type="Google" id="ProtNLM"/>
    </source>
</evidence>
<gene>
    <name evidence="1" type="ORF">DILT_LOCUS11402</name>
</gene>
<dbReference type="OrthoDB" id="6375767at2759"/>
<protein>
    <recommendedName>
        <fullName evidence="3">Gelsolin-like domain-containing protein</fullName>
    </recommendedName>
</protein>
<dbReference type="Gene3D" id="3.40.20.10">
    <property type="entry name" value="Severin"/>
    <property type="match status" value="1"/>
</dbReference>
<name>A0A3P7MCC5_DIBLA</name>
<sequence length="161" mass="17792">MIDSRIESEAFVEPAFVFCLPGNANPSWRVLNPALFPFLSDCVLVQHEFWTSLPDTDVSSVAERAQVVKALYKVSDESGKLEITLVSEGSAPKSEVKSDDVYMVQSKEGLFVYIGKDCSPVEKKNALATAHKHLQNSPTPFLPITVVTEDKAESFLKGIWD</sequence>
<dbReference type="SUPFAM" id="SSF55753">
    <property type="entry name" value="Actin depolymerizing proteins"/>
    <property type="match status" value="1"/>
</dbReference>
<reference evidence="1 2" key="1">
    <citation type="submission" date="2018-11" db="EMBL/GenBank/DDBJ databases">
        <authorList>
            <consortium name="Pathogen Informatics"/>
        </authorList>
    </citation>
    <scope>NUCLEOTIDE SEQUENCE [LARGE SCALE GENOMIC DNA]</scope>
</reference>
<accession>A0A3P7MCC5</accession>
<dbReference type="Proteomes" id="UP000281553">
    <property type="component" value="Unassembled WGS sequence"/>
</dbReference>
<keyword evidence="2" id="KW-1185">Reference proteome</keyword>
<evidence type="ECO:0000313" key="1">
    <source>
        <dbReference type="EMBL" id="VDN15571.1"/>
    </source>
</evidence>
<dbReference type="AlphaFoldDB" id="A0A3P7MCC5"/>
<proteinExistence type="predicted"/>